<proteinExistence type="predicted"/>
<evidence type="ECO:0000313" key="3">
    <source>
        <dbReference type="Proteomes" id="UP001054945"/>
    </source>
</evidence>
<keyword evidence="3" id="KW-1185">Reference proteome</keyword>
<dbReference type="AlphaFoldDB" id="A0AAV4WI92"/>
<protein>
    <submittedName>
        <fullName evidence="2">Uncharacterized protein</fullName>
    </submittedName>
</protein>
<feature type="region of interest" description="Disordered" evidence="1">
    <location>
        <begin position="197"/>
        <end position="221"/>
    </location>
</feature>
<reference evidence="2 3" key="1">
    <citation type="submission" date="2021-06" db="EMBL/GenBank/DDBJ databases">
        <title>Caerostris extrusa draft genome.</title>
        <authorList>
            <person name="Kono N."/>
            <person name="Arakawa K."/>
        </authorList>
    </citation>
    <scope>NUCLEOTIDE SEQUENCE [LARGE SCALE GENOMIC DNA]</scope>
</reference>
<evidence type="ECO:0000313" key="2">
    <source>
        <dbReference type="EMBL" id="GIY81060.1"/>
    </source>
</evidence>
<name>A0AAV4WI92_CAEEX</name>
<comment type="caution">
    <text evidence="2">The sequence shown here is derived from an EMBL/GenBank/DDBJ whole genome shotgun (WGS) entry which is preliminary data.</text>
</comment>
<dbReference type="Proteomes" id="UP001054945">
    <property type="component" value="Unassembled WGS sequence"/>
</dbReference>
<dbReference type="EMBL" id="BPLR01016072">
    <property type="protein sequence ID" value="GIY81060.1"/>
    <property type="molecule type" value="Genomic_DNA"/>
</dbReference>
<accession>A0AAV4WI92</accession>
<gene>
    <name evidence="2" type="ORF">CEXT_282541</name>
</gene>
<organism evidence="2 3">
    <name type="scientific">Caerostris extrusa</name>
    <name type="common">Bark spider</name>
    <name type="synonym">Caerostris bankana</name>
    <dbReference type="NCBI Taxonomy" id="172846"/>
    <lineage>
        <taxon>Eukaryota</taxon>
        <taxon>Metazoa</taxon>
        <taxon>Ecdysozoa</taxon>
        <taxon>Arthropoda</taxon>
        <taxon>Chelicerata</taxon>
        <taxon>Arachnida</taxon>
        <taxon>Araneae</taxon>
        <taxon>Araneomorphae</taxon>
        <taxon>Entelegynae</taxon>
        <taxon>Araneoidea</taxon>
        <taxon>Araneidae</taxon>
        <taxon>Caerostris</taxon>
    </lineage>
</organism>
<sequence>MDTKRRNLILSLHSFLKMLSRESGEPGEPFHVSRGTPISHFHAGLSPQVAPQKEHASNKTDIRCQEGIGNTWRFDEALRPECFYGRCVHQRLLLITMIRRHGMLVNPLNPSGWEEMMPCQRRALFLASLGTDLWGEMNGPINCAVNSHVKINHDEESIDSTRAVDHRRYEATEIGSRERRLLRSSFVLLSGVPTMPHVDMTAHSKERRTADGGLEDAHPGN</sequence>
<evidence type="ECO:0000256" key="1">
    <source>
        <dbReference type="SAM" id="MobiDB-lite"/>
    </source>
</evidence>
<feature type="compositionally biased region" description="Basic and acidic residues" evidence="1">
    <location>
        <begin position="200"/>
        <end position="221"/>
    </location>
</feature>